<evidence type="ECO:0000259" key="1">
    <source>
        <dbReference type="Pfam" id="PF12776"/>
    </source>
</evidence>
<keyword evidence="3" id="KW-1185">Reference proteome</keyword>
<evidence type="ECO:0000313" key="2">
    <source>
        <dbReference type="EMBL" id="KIK76216.1"/>
    </source>
</evidence>
<reference evidence="2 3" key="1">
    <citation type="submission" date="2014-04" db="EMBL/GenBank/DDBJ databases">
        <authorList>
            <consortium name="DOE Joint Genome Institute"/>
            <person name="Kuo A."/>
            <person name="Kohler A."/>
            <person name="Jargeat P."/>
            <person name="Nagy L.G."/>
            <person name="Floudas D."/>
            <person name="Copeland A."/>
            <person name="Barry K.W."/>
            <person name="Cichocki N."/>
            <person name="Veneault-Fourrey C."/>
            <person name="LaButti K."/>
            <person name="Lindquist E.A."/>
            <person name="Lipzen A."/>
            <person name="Lundell T."/>
            <person name="Morin E."/>
            <person name="Murat C."/>
            <person name="Sun H."/>
            <person name="Tunlid A."/>
            <person name="Henrissat B."/>
            <person name="Grigoriev I.V."/>
            <person name="Hibbett D.S."/>
            <person name="Martin F."/>
            <person name="Nordberg H.P."/>
            <person name="Cantor M.N."/>
            <person name="Hua S.X."/>
        </authorList>
    </citation>
    <scope>NUCLEOTIDE SEQUENCE [LARGE SCALE GENOMIC DNA]</scope>
    <source>
        <strain evidence="2 3">Ve08.2h10</strain>
    </source>
</reference>
<dbReference type="InterPro" id="IPR024752">
    <property type="entry name" value="Myb/SANT-like_dom"/>
</dbReference>
<proteinExistence type="predicted"/>
<dbReference type="OrthoDB" id="3186724at2759"/>
<feature type="domain" description="Myb/SANT-like" evidence="1">
    <location>
        <begin position="42"/>
        <end position="139"/>
    </location>
</feature>
<dbReference type="STRING" id="930991.A0A0D0CYB0"/>
<dbReference type="PANTHER" id="PTHR46929">
    <property type="entry name" value="EXPRESSED PROTEIN"/>
    <property type="match status" value="1"/>
</dbReference>
<sequence>SNMSDASAGSKGSSRSLCSQGIVNPSDLKATESMTICKPAATWTEDEETAFFNFLLENKAGAGAGGFKLATYNSAVIHLSEKFPMQTGGHKLAQSCKCKWTSLKKSYEAVVDIKNTSGFTWNDQIGAGIQSLSDDIWIKYCKSHLAGKPFCYKSFPHFAAAEVLVPCQGKGAHVY</sequence>
<name>A0A0D0CYB0_9AGAM</name>
<dbReference type="PANTHER" id="PTHR46929:SF3">
    <property type="entry name" value="MYB_SANT-LIKE DOMAIN-CONTAINING PROTEIN"/>
    <property type="match status" value="1"/>
</dbReference>
<evidence type="ECO:0000313" key="3">
    <source>
        <dbReference type="Proteomes" id="UP000054538"/>
    </source>
</evidence>
<protein>
    <recommendedName>
        <fullName evidence="1">Myb/SANT-like domain-containing protein</fullName>
    </recommendedName>
</protein>
<reference evidence="3" key="2">
    <citation type="submission" date="2015-01" db="EMBL/GenBank/DDBJ databases">
        <title>Evolutionary Origins and Diversification of the Mycorrhizal Mutualists.</title>
        <authorList>
            <consortium name="DOE Joint Genome Institute"/>
            <consortium name="Mycorrhizal Genomics Consortium"/>
            <person name="Kohler A."/>
            <person name="Kuo A."/>
            <person name="Nagy L.G."/>
            <person name="Floudas D."/>
            <person name="Copeland A."/>
            <person name="Barry K.W."/>
            <person name="Cichocki N."/>
            <person name="Veneault-Fourrey C."/>
            <person name="LaButti K."/>
            <person name="Lindquist E.A."/>
            <person name="Lipzen A."/>
            <person name="Lundell T."/>
            <person name="Morin E."/>
            <person name="Murat C."/>
            <person name="Riley R."/>
            <person name="Ohm R."/>
            <person name="Sun H."/>
            <person name="Tunlid A."/>
            <person name="Henrissat B."/>
            <person name="Grigoriev I.V."/>
            <person name="Hibbett D.S."/>
            <person name="Martin F."/>
        </authorList>
    </citation>
    <scope>NUCLEOTIDE SEQUENCE [LARGE SCALE GENOMIC DNA]</scope>
    <source>
        <strain evidence="3">Ve08.2h10</strain>
    </source>
</reference>
<dbReference type="InParanoid" id="A0A0D0CYB0"/>
<accession>A0A0D0CYB0</accession>
<gene>
    <name evidence="2" type="ORF">PAXRUDRAFT_54057</name>
</gene>
<organism evidence="2 3">
    <name type="scientific">Paxillus rubicundulus Ve08.2h10</name>
    <dbReference type="NCBI Taxonomy" id="930991"/>
    <lineage>
        <taxon>Eukaryota</taxon>
        <taxon>Fungi</taxon>
        <taxon>Dikarya</taxon>
        <taxon>Basidiomycota</taxon>
        <taxon>Agaricomycotina</taxon>
        <taxon>Agaricomycetes</taxon>
        <taxon>Agaricomycetidae</taxon>
        <taxon>Boletales</taxon>
        <taxon>Paxilineae</taxon>
        <taxon>Paxillaceae</taxon>
        <taxon>Paxillus</taxon>
    </lineage>
</organism>
<feature type="non-terminal residue" evidence="2">
    <location>
        <position position="1"/>
    </location>
</feature>
<dbReference type="EMBL" id="KN827609">
    <property type="protein sequence ID" value="KIK76216.1"/>
    <property type="molecule type" value="Genomic_DNA"/>
</dbReference>
<feature type="non-terminal residue" evidence="2">
    <location>
        <position position="175"/>
    </location>
</feature>
<dbReference type="Proteomes" id="UP000054538">
    <property type="component" value="Unassembled WGS sequence"/>
</dbReference>
<dbReference type="HOGENOM" id="CLU_082499_2_1_1"/>
<dbReference type="Pfam" id="PF12776">
    <property type="entry name" value="Myb_DNA-bind_3"/>
    <property type="match status" value="1"/>
</dbReference>
<dbReference type="AlphaFoldDB" id="A0A0D0CYB0"/>